<feature type="domain" description="Hcy-binding" evidence="4">
    <location>
        <begin position="3"/>
        <end position="313"/>
    </location>
</feature>
<dbReference type="GO" id="GO:0046872">
    <property type="term" value="F:metal ion binding"/>
    <property type="evidence" value="ECO:0007669"/>
    <property type="project" value="UniProtKB-KW"/>
</dbReference>
<evidence type="ECO:0000256" key="2">
    <source>
        <dbReference type="ARBA" id="ARBA00022679"/>
    </source>
</evidence>
<feature type="binding site" evidence="3">
    <location>
        <position position="298"/>
    </location>
    <ligand>
        <name>Zn(2+)</name>
        <dbReference type="ChEBI" id="CHEBI:29105"/>
    </ligand>
</feature>
<evidence type="ECO:0000259" key="4">
    <source>
        <dbReference type="PROSITE" id="PS50970"/>
    </source>
</evidence>
<dbReference type="OrthoDB" id="261426at2759"/>
<name>A0A2J5I8Y4_9EURO</name>
<accession>A0A2J5I8Y4</accession>
<evidence type="ECO:0000313" key="5">
    <source>
        <dbReference type="EMBL" id="PLN86511.1"/>
    </source>
</evidence>
<proteinExistence type="predicted"/>
<dbReference type="AlphaFoldDB" id="A0A2J5I8Y4"/>
<dbReference type="GO" id="GO:0032259">
    <property type="term" value="P:methylation"/>
    <property type="evidence" value="ECO:0007669"/>
    <property type="project" value="UniProtKB-KW"/>
</dbReference>
<organism evidence="5 6">
    <name type="scientific">Aspergillus taichungensis</name>
    <dbReference type="NCBI Taxonomy" id="482145"/>
    <lineage>
        <taxon>Eukaryota</taxon>
        <taxon>Fungi</taxon>
        <taxon>Dikarya</taxon>
        <taxon>Ascomycota</taxon>
        <taxon>Pezizomycotina</taxon>
        <taxon>Eurotiomycetes</taxon>
        <taxon>Eurotiomycetidae</taxon>
        <taxon>Eurotiales</taxon>
        <taxon>Aspergillaceae</taxon>
        <taxon>Aspergillus</taxon>
        <taxon>Aspergillus subgen. Circumdati</taxon>
    </lineage>
</organism>
<dbReference type="SUPFAM" id="SSF82282">
    <property type="entry name" value="Homocysteine S-methyltransferase"/>
    <property type="match status" value="1"/>
</dbReference>
<keyword evidence="6" id="KW-1185">Reference proteome</keyword>
<dbReference type="PANTHER" id="PTHR11103:SF18">
    <property type="entry name" value="SLR1189 PROTEIN"/>
    <property type="match status" value="1"/>
</dbReference>
<dbReference type="GO" id="GO:0008168">
    <property type="term" value="F:methyltransferase activity"/>
    <property type="evidence" value="ECO:0007669"/>
    <property type="project" value="UniProtKB-UniRule"/>
</dbReference>
<keyword evidence="1 3" id="KW-0489">Methyltransferase</keyword>
<evidence type="ECO:0000313" key="6">
    <source>
        <dbReference type="Proteomes" id="UP000235023"/>
    </source>
</evidence>
<dbReference type="InterPro" id="IPR036589">
    <property type="entry name" value="HCY_dom_sf"/>
</dbReference>
<dbReference type="InterPro" id="IPR003726">
    <property type="entry name" value="HCY_dom"/>
</dbReference>
<keyword evidence="2 3" id="KW-0808">Transferase</keyword>
<dbReference type="Proteomes" id="UP000235023">
    <property type="component" value="Unassembled WGS sequence"/>
</dbReference>
<dbReference type="PROSITE" id="PS50970">
    <property type="entry name" value="HCY"/>
    <property type="match status" value="1"/>
</dbReference>
<dbReference type="Gene3D" id="3.20.20.330">
    <property type="entry name" value="Homocysteine-binding-like domain"/>
    <property type="match status" value="1"/>
</dbReference>
<keyword evidence="3" id="KW-0862">Zinc</keyword>
<gene>
    <name evidence="5" type="ORF">BDW42DRAFT_190098</name>
</gene>
<dbReference type="EMBL" id="KZ559498">
    <property type="protein sequence ID" value="PLN86511.1"/>
    <property type="molecule type" value="Genomic_DNA"/>
</dbReference>
<evidence type="ECO:0000256" key="3">
    <source>
        <dbReference type="PROSITE-ProRule" id="PRU00333"/>
    </source>
</evidence>
<protein>
    <submittedName>
        <fullName evidence="5">Putative homocysteine S-methyltransferase</fullName>
    </submittedName>
</protein>
<dbReference type="Pfam" id="PF02574">
    <property type="entry name" value="S-methyl_trans"/>
    <property type="match status" value="1"/>
</dbReference>
<keyword evidence="3" id="KW-0479">Metal-binding</keyword>
<sequence>MSLPHLKPSLQRPFLSEPGMETTLYYKHEIALPSFSSLPLLTNPSHRALISSLYAKYISIAAAHDTGIILDTRTWRASTPWASALNMTPAELLALNRDAVQLAKAARTHSRATSTNVPVLISGTMGPLQDAYEDSSQAISLDTARDAYRDQVQTLADAGVDLLGLFTISNLNEAIAIIELAREVGLPIVVSFSIGTDGRLLGGKSLEDAIRAVDDATGGYAAYFGVNCAHPCRIAAALKEMSSEVRARIGMVRGNASQKTHDELDNTDTLDRGHIPTYLDGFRDTLGLLPAVKVIGGCCGTDEEHLDAIGGGLL</sequence>
<feature type="binding site" evidence="3">
    <location>
        <position position="299"/>
    </location>
    <ligand>
        <name>Zn(2+)</name>
        <dbReference type="ChEBI" id="CHEBI:29105"/>
    </ligand>
</feature>
<evidence type="ECO:0000256" key="1">
    <source>
        <dbReference type="ARBA" id="ARBA00022603"/>
    </source>
</evidence>
<feature type="binding site" evidence="3">
    <location>
        <position position="228"/>
    </location>
    <ligand>
        <name>Zn(2+)</name>
        <dbReference type="ChEBI" id="CHEBI:29105"/>
    </ligand>
</feature>
<reference evidence="6" key="1">
    <citation type="submission" date="2017-12" db="EMBL/GenBank/DDBJ databases">
        <authorList>
            <consortium name="DOE Joint Genome Institute"/>
            <person name="Mondo S.J."/>
            <person name="Kjaerbolling I."/>
            <person name="Vesth T.C."/>
            <person name="Frisvad J.C."/>
            <person name="Nybo J.L."/>
            <person name="Theobald S."/>
            <person name="Kuo A."/>
            <person name="Bowyer P."/>
            <person name="Matsuda Y."/>
            <person name="Lyhne E.K."/>
            <person name="Kogle M.E."/>
            <person name="Clum A."/>
            <person name="Lipzen A."/>
            <person name="Salamov A."/>
            <person name="Ngan C.Y."/>
            <person name="Daum C."/>
            <person name="Chiniquy J."/>
            <person name="Barry K."/>
            <person name="LaButti K."/>
            <person name="Haridas S."/>
            <person name="Simmons B.A."/>
            <person name="Magnuson J.K."/>
            <person name="Mortensen U.H."/>
            <person name="Larsen T.O."/>
            <person name="Grigoriev I.V."/>
            <person name="Baker S.E."/>
            <person name="Andersen M.R."/>
            <person name="Nordberg H.P."/>
            <person name="Cantor M.N."/>
            <person name="Hua S.X."/>
        </authorList>
    </citation>
    <scope>NUCLEOTIDE SEQUENCE [LARGE SCALE GENOMIC DNA]</scope>
    <source>
        <strain evidence="6">IBT 19404</strain>
    </source>
</reference>
<dbReference type="PANTHER" id="PTHR11103">
    <property type="entry name" value="SLR1189 PROTEIN"/>
    <property type="match status" value="1"/>
</dbReference>
<comment type="cofactor">
    <cofactor evidence="3">
        <name>Zn(2+)</name>
        <dbReference type="ChEBI" id="CHEBI:29105"/>
    </cofactor>
</comment>